<name>A0A8X7N2S0_9BASI</name>
<reference evidence="1" key="1">
    <citation type="submission" date="2016-04" db="EMBL/GenBank/DDBJ databases">
        <authorList>
            <person name="Nguyen H.D."/>
            <person name="Samba Siva P."/>
            <person name="Cullis J."/>
            <person name="Levesque C.A."/>
            <person name="Hambleton S."/>
        </authorList>
    </citation>
    <scope>NUCLEOTIDE SEQUENCE</scope>
    <source>
        <strain evidence="1">DAOMC 236422</strain>
    </source>
</reference>
<protein>
    <submittedName>
        <fullName evidence="1">Uncharacterized protein</fullName>
    </submittedName>
</protein>
<gene>
    <name evidence="1" type="ORF">A4X09_0g7109</name>
</gene>
<proteinExistence type="predicted"/>
<dbReference type="AlphaFoldDB" id="A0A8X7N2S0"/>
<comment type="caution">
    <text evidence="1">The sequence shown here is derived from an EMBL/GenBank/DDBJ whole genome shotgun (WGS) entry which is preliminary data.</text>
</comment>
<reference evidence="1" key="2">
    <citation type="journal article" date="2019" name="IMA Fungus">
        <title>Genome sequencing and comparison of five Tilletia species to identify candidate genes for the detection of regulated species infecting wheat.</title>
        <authorList>
            <person name="Nguyen H.D.T."/>
            <person name="Sultana T."/>
            <person name="Kesanakurti P."/>
            <person name="Hambleton S."/>
        </authorList>
    </citation>
    <scope>NUCLEOTIDE SEQUENCE</scope>
    <source>
        <strain evidence="1">DAOMC 236422</strain>
    </source>
</reference>
<accession>A0A8X7N2S0</accession>
<keyword evidence="2" id="KW-1185">Reference proteome</keyword>
<sequence length="171" mass="18782">MHNLPTAEEPRGHGQAPQLLRLRSSSLSSLPFEVDKAGNATARTTPTVLLHQQKQLNGTVFNFCAMRLKAHCTFAVTPTADKICKEVGSLALNKLELEAERVATIISRRAAEPPQDDKLPDLRELRNFVWNRLLSTAVNAEADQQFRALVGVLQEQTAANTTQASGRKDLA</sequence>
<dbReference type="Proteomes" id="UP000078113">
    <property type="component" value="Unassembled WGS sequence"/>
</dbReference>
<evidence type="ECO:0000313" key="1">
    <source>
        <dbReference type="EMBL" id="KAE8263902.1"/>
    </source>
</evidence>
<organism evidence="1 2">
    <name type="scientific">Tilletia walkeri</name>
    <dbReference type="NCBI Taxonomy" id="117179"/>
    <lineage>
        <taxon>Eukaryota</taxon>
        <taxon>Fungi</taxon>
        <taxon>Dikarya</taxon>
        <taxon>Basidiomycota</taxon>
        <taxon>Ustilaginomycotina</taxon>
        <taxon>Exobasidiomycetes</taxon>
        <taxon>Tilletiales</taxon>
        <taxon>Tilletiaceae</taxon>
        <taxon>Tilletia</taxon>
    </lineage>
</organism>
<evidence type="ECO:0000313" key="2">
    <source>
        <dbReference type="Proteomes" id="UP000078113"/>
    </source>
</evidence>
<dbReference type="EMBL" id="LWDG02000596">
    <property type="protein sequence ID" value="KAE8263902.1"/>
    <property type="molecule type" value="Genomic_DNA"/>
</dbReference>